<dbReference type="InterPro" id="IPR011604">
    <property type="entry name" value="PDDEXK-like_dom_sf"/>
</dbReference>
<dbReference type="EC" id="3.1.-.-" evidence="18"/>
<evidence type="ECO:0000259" key="20">
    <source>
        <dbReference type="Pfam" id="PF08696"/>
    </source>
</evidence>
<proteinExistence type="inferred from homology"/>
<comment type="cofactor">
    <cofactor evidence="1">
        <name>[4Fe-4S] cluster</name>
        <dbReference type="ChEBI" id="CHEBI:49883"/>
    </cofactor>
</comment>
<evidence type="ECO:0000256" key="4">
    <source>
        <dbReference type="ARBA" id="ARBA00022705"/>
    </source>
</evidence>
<dbReference type="GO" id="GO:0005634">
    <property type="term" value="C:nucleus"/>
    <property type="evidence" value="ECO:0007669"/>
    <property type="project" value="UniProtKB-SubCell"/>
</dbReference>
<name>A0A1Z5K787_FISSO</name>
<keyword evidence="14 18" id="KW-0234">DNA repair</keyword>
<dbReference type="Gene3D" id="2.40.30.270">
    <property type="match status" value="1"/>
</dbReference>
<keyword evidence="8 18" id="KW-0378">Hydrolase</keyword>
<evidence type="ECO:0000256" key="14">
    <source>
        <dbReference type="ARBA" id="ARBA00023204"/>
    </source>
</evidence>
<gene>
    <name evidence="23" type="ORF">FisN_6Hh269</name>
</gene>
<keyword evidence="24" id="KW-1185">Reference proteome</keyword>
<dbReference type="GO" id="GO:0071932">
    <property type="term" value="P:replication fork reversal"/>
    <property type="evidence" value="ECO:0007669"/>
    <property type="project" value="TreeGrafter"/>
</dbReference>
<evidence type="ECO:0000256" key="12">
    <source>
        <dbReference type="ARBA" id="ARBA00023014"/>
    </source>
</evidence>
<organism evidence="23 24">
    <name type="scientific">Fistulifera solaris</name>
    <name type="common">Oleaginous diatom</name>
    <dbReference type="NCBI Taxonomy" id="1519565"/>
    <lineage>
        <taxon>Eukaryota</taxon>
        <taxon>Sar</taxon>
        <taxon>Stramenopiles</taxon>
        <taxon>Ochrophyta</taxon>
        <taxon>Bacillariophyta</taxon>
        <taxon>Bacillariophyceae</taxon>
        <taxon>Bacillariophycidae</taxon>
        <taxon>Naviculales</taxon>
        <taxon>Naviculaceae</taxon>
        <taxon>Fistulifera</taxon>
    </lineage>
</organism>
<evidence type="ECO:0000256" key="7">
    <source>
        <dbReference type="ARBA" id="ARBA00022763"/>
    </source>
</evidence>
<feature type="compositionally biased region" description="Polar residues" evidence="19">
    <location>
        <begin position="166"/>
        <end position="176"/>
    </location>
</feature>
<comment type="caution">
    <text evidence="23">The sequence shown here is derived from an EMBL/GenBank/DDBJ whole genome shotgun (WGS) entry which is preliminary data.</text>
</comment>
<feature type="region of interest" description="Disordered" evidence="19">
    <location>
        <begin position="1"/>
        <end position="63"/>
    </location>
</feature>
<keyword evidence="13 18" id="KW-0238">DNA-binding</keyword>
<evidence type="ECO:0000256" key="13">
    <source>
        <dbReference type="ARBA" id="ARBA00023125"/>
    </source>
</evidence>
<dbReference type="InterPro" id="IPR041679">
    <property type="entry name" value="DNA2/NAM7-like_C"/>
</dbReference>
<keyword evidence="15 18" id="KW-0539">Nucleus</keyword>
<dbReference type="EMBL" id="BDSP01000177">
    <property type="protein sequence ID" value="GAX22022.1"/>
    <property type="molecule type" value="Genomic_DNA"/>
</dbReference>
<dbReference type="GO" id="GO:0017108">
    <property type="term" value="F:5'-flap endonuclease activity"/>
    <property type="evidence" value="ECO:0007669"/>
    <property type="project" value="UniProtKB-UniRule"/>
</dbReference>
<keyword evidence="12 18" id="KW-0411">Iron-sulfur</keyword>
<reference evidence="23 24" key="1">
    <citation type="journal article" date="2015" name="Plant Cell">
        <title>Oil accumulation by the oleaginous diatom Fistulifera solaris as revealed by the genome and transcriptome.</title>
        <authorList>
            <person name="Tanaka T."/>
            <person name="Maeda Y."/>
            <person name="Veluchamy A."/>
            <person name="Tanaka M."/>
            <person name="Abida H."/>
            <person name="Marechal E."/>
            <person name="Bowler C."/>
            <person name="Muto M."/>
            <person name="Sunaga Y."/>
            <person name="Tanaka M."/>
            <person name="Yoshino T."/>
            <person name="Taniguchi T."/>
            <person name="Fukuda Y."/>
            <person name="Nemoto M."/>
            <person name="Matsumoto M."/>
            <person name="Wong P.S."/>
            <person name="Aburatani S."/>
            <person name="Fujibuchi W."/>
        </authorList>
    </citation>
    <scope>NUCLEOTIDE SEQUENCE [LARGE SCALE GENOMIC DNA]</scope>
    <source>
        <strain evidence="23 24">JPCC DA0580</strain>
    </source>
</reference>
<dbReference type="InParanoid" id="A0A1Z5K787"/>
<evidence type="ECO:0000256" key="3">
    <source>
        <dbReference type="ARBA" id="ARBA00022485"/>
    </source>
</evidence>
<feature type="compositionally biased region" description="Low complexity" evidence="19">
    <location>
        <begin position="49"/>
        <end position="58"/>
    </location>
</feature>
<keyword evidence="10 18" id="KW-0067">ATP-binding</keyword>
<feature type="domain" description="DNA2/NAM7 helicase-like C-terminal" evidence="22">
    <location>
        <begin position="1238"/>
        <end position="1390"/>
    </location>
</feature>
<keyword evidence="7 18" id="KW-0227">DNA damage</keyword>
<evidence type="ECO:0000259" key="21">
    <source>
        <dbReference type="Pfam" id="PF13086"/>
    </source>
</evidence>
<keyword evidence="9 18" id="KW-0347">Helicase</keyword>
<evidence type="ECO:0000256" key="8">
    <source>
        <dbReference type="ARBA" id="ARBA00022801"/>
    </source>
</evidence>
<evidence type="ECO:0000313" key="24">
    <source>
        <dbReference type="Proteomes" id="UP000198406"/>
    </source>
</evidence>
<dbReference type="Proteomes" id="UP000198406">
    <property type="component" value="Unassembled WGS sequence"/>
</dbReference>
<sequence>MKESRIDETTPIGKRDSKTVSGYAHTQEEDTIQWNESTTVRRVADFDSPDPLLDESPPGDVRRPLLPIEKNPNLVSQITILKDTTAHFPGIVKSRKRQRREVSIMAKLKEKNFNNIFTPRIQTRDNPCKSTPLAISGTSDFDDILKQIKTPSPESSNVPSNNLSSEAISSCQSPNATAEDTLDEFDEFNFSVDDIEAIDSLVSKATQSASFCVSKETMSQQSDKTATISNSRLSPAIANTHLQNVQPPNVSVPARQTTATNKLPFNKSNNEPQSSHIPAPSAAAKPGNNTSSAPPQDTDLFGEFPDIDFDAMDDFIMQAQSQPDNAMAALQHDMEILAKNQAMTMEPQNPGFLVFSRYKVVNVSRDQSRGDFTLILSVAAWKEEMLHWNPRQAHKADSDGVFRVRDEPQWPADGLIYLKGEWYQTDVAPGDIIHVCSLTGIRRTDVSALPLTLSTMDVLDDMVVIFHPDLLLTPTTISEAVACTRRAVLKDRLGSTGISDKAPLFGTMRHQLFEEVLKHQHFTRQEAETHIDLIVRQHAESLLACGVSSCEATRELAQFIPTLMSFTEQYTDLKNIRSGGAILRNMFDQPSVQFLAKSVEAIEEPCISPELGLKGNIDMIVDAETIHQGRAGRSLFGVELKTGHSQKTHESHMAQLLLYLLMMQMRYGTQQNTDPNGLLLYMNKENLRAVHATPALPHLKTLLGVRNTVASAQARVSRPRGLTVVPEAEGISKLRLLDASTPTALPEVLQSGFTCEKCYSNRECMTYMRANSISADASIARDSHSDLVNRYTGHLFPEDLEYFSRWDRLIDLEADASRSLITETWLERSEKREANSGNCISRLQFDASKSTKGAGKEGSSAVLFFRKSKFTPMHSQQNLQNLSIQPGTHAVISVDRVTTCSNYRSSKDRMHIVRGFIHRIASDVVEVRSSVDDLTRMIRFVGSDESLVFRIDSDDVACGTGTLRRNLINFLSLETRQDIQGKQTLLAPARLKNLRDIVIRRSAPRLRASLHSIFSPEKSGSELPALVPGCDLMDLAAEYAELNPDQQAAARMVMSAQDYSIIQGLPGTGKTSIITFVARLLAAHGKRVLITAYTHAAVDNVLLKLIEKGVNETSPARPSSAVIRVGLESSCHAGVHPILAPAAAQTLESQDQLPPRVESLRHVIRSARIVGATALSIPRSPLLQGEEFDVVIVDEAGQISQPAVLGAIMASNSFVLVGDHKQLPPLVVSDLAAEGGFGVSLLKHLAESHPESIAPLTYQYRMHTDICELSSRFVYDGKMRCGNDQVARATLHLPGFIEGTHLRLPNSAWRKPAIDPSLPLVFLNTDTIFPDKHADLESSSGKARGSPIINETEVQVVRQVVDDLISCGLPPSSIGVISPFRAQLHQLQEDSVIAKHSSDGLE</sequence>
<dbReference type="GO" id="GO:0017116">
    <property type="term" value="F:single-stranded DNA helicase activity"/>
    <property type="evidence" value="ECO:0007669"/>
    <property type="project" value="UniProtKB-UniRule"/>
</dbReference>
<feature type="compositionally biased region" description="Basic and acidic residues" evidence="19">
    <location>
        <begin position="1"/>
        <end position="18"/>
    </location>
</feature>
<dbReference type="PANTHER" id="PTHR10887:SF433">
    <property type="entry name" value="DNA REPLICATION ATP-DEPENDENT HELICASE_NUCLEASE DNA2"/>
    <property type="match status" value="1"/>
</dbReference>
<feature type="domain" description="DNA2/NAM7 helicase helicase" evidence="21">
    <location>
        <begin position="1156"/>
        <end position="1229"/>
    </location>
</feature>
<feature type="compositionally biased region" description="Low complexity" evidence="19">
    <location>
        <begin position="151"/>
        <end position="165"/>
    </location>
</feature>
<dbReference type="EC" id="3.6.4.12" evidence="18"/>
<evidence type="ECO:0000256" key="18">
    <source>
        <dbReference type="RuleBase" id="RU367041"/>
    </source>
</evidence>
<keyword evidence="16 18" id="KW-0511">Multifunctional enzyme</keyword>
<evidence type="ECO:0000256" key="11">
    <source>
        <dbReference type="ARBA" id="ARBA00023004"/>
    </source>
</evidence>
<protein>
    <recommendedName>
        <fullName evidence="18">DNA replication ATP-dependent helicase/nuclease</fullName>
        <ecNumber evidence="18">3.1.-.-</ecNumber>
        <ecNumber evidence="18">3.6.4.12</ecNumber>
    </recommendedName>
</protein>
<evidence type="ECO:0000256" key="5">
    <source>
        <dbReference type="ARBA" id="ARBA00022723"/>
    </source>
</evidence>
<comment type="subcellular location">
    <subcellularLocation>
        <location evidence="18">Nucleus</location>
    </subcellularLocation>
    <subcellularLocation>
        <location evidence="18">Chromosome</location>
    </subcellularLocation>
</comment>
<dbReference type="InterPro" id="IPR014808">
    <property type="entry name" value="DNA_replication_fac_Dna2_N"/>
</dbReference>
<feature type="domain" description="DNA2/NAM7 helicase helicase" evidence="21">
    <location>
        <begin position="1041"/>
        <end position="1138"/>
    </location>
</feature>
<keyword evidence="6 18" id="KW-0547">Nucleotide-binding</keyword>
<evidence type="ECO:0000256" key="15">
    <source>
        <dbReference type="ARBA" id="ARBA00023242"/>
    </source>
</evidence>
<evidence type="ECO:0000259" key="22">
    <source>
        <dbReference type="Pfam" id="PF13087"/>
    </source>
</evidence>
<dbReference type="InterPro" id="IPR045055">
    <property type="entry name" value="DNA2/NAM7-like"/>
</dbReference>
<comment type="function">
    <text evidence="18">Key enzyme involved in DNA replication and DNA repair. Involved in Okazaki fragments processing by cleaving long flaps that escape FEN1: flaps that are longer than 27 nucleotides are coated by replication protein A complex (RPA), leading to recruit DNA2 which cleaves the flap until it is too short to bind RPA and becomes a substrate for FEN1. Also involved in 5'-end resection of DNA during double-strand break (DSB) repair by mediating the cleavage of 5'-ssDNA.</text>
</comment>
<dbReference type="InterPro" id="IPR041677">
    <property type="entry name" value="DNA2/NAM7_AAA_11"/>
</dbReference>
<evidence type="ECO:0000256" key="6">
    <source>
        <dbReference type="ARBA" id="ARBA00022741"/>
    </source>
</evidence>
<dbReference type="GO" id="GO:0005524">
    <property type="term" value="F:ATP binding"/>
    <property type="evidence" value="ECO:0007669"/>
    <property type="project" value="UniProtKB-UniRule"/>
</dbReference>
<dbReference type="GO" id="GO:0005694">
    <property type="term" value="C:chromosome"/>
    <property type="evidence" value="ECO:0007669"/>
    <property type="project" value="UniProtKB-SubCell"/>
</dbReference>
<dbReference type="Pfam" id="PF08696">
    <property type="entry name" value="Dna2"/>
    <property type="match status" value="1"/>
</dbReference>
<feature type="compositionally biased region" description="Polar residues" evidence="19">
    <location>
        <begin position="261"/>
        <end position="276"/>
    </location>
</feature>
<evidence type="ECO:0000256" key="2">
    <source>
        <dbReference type="ARBA" id="ARBA00007913"/>
    </source>
</evidence>
<evidence type="ECO:0000256" key="16">
    <source>
        <dbReference type="ARBA" id="ARBA00023268"/>
    </source>
</evidence>
<dbReference type="GO" id="GO:0033567">
    <property type="term" value="P:DNA replication, Okazaki fragment processing"/>
    <property type="evidence" value="ECO:0007669"/>
    <property type="project" value="UniProtKB-UniRule"/>
</dbReference>
<feature type="region of interest" description="Disordered" evidence="19">
    <location>
        <begin position="149"/>
        <end position="176"/>
    </location>
</feature>
<keyword evidence="18" id="KW-0158">Chromosome</keyword>
<evidence type="ECO:0000256" key="1">
    <source>
        <dbReference type="ARBA" id="ARBA00001966"/>
    </source>
</evidence>
<dbReference type="Pfam" id="PF13086">
    <property type="entry name" value="AAA_11"/>
    <property type="match status" value="2"/>
</dbReference>
<keyword evidence="18" id="KW-0540">Nuclease</keyword>
<dbReference type="InterPro" id="IPR027417">
    <property type="entry name" value="P-loop_NTPase"/>
</dbReference>
<dbReference type="Gene3D" id="3.90.320.10">
    <property type="match status" value="1"/>
</dbReference>
<dbReference type="Gene3D" id="3.40.50.300">
    <property type="entry name" value="P-loop containing nucleotide triphosphate hydrolases"/>
    <property type="match status" value="3"/>
</dbReference>
<evidence type="ECO:0000256" key="10">
    <source>
        <dbReference type="ARBA" id="ARBA00022840"/>
    </source>
</evidence>
<dbReference type="GO" id="GO:0006281">
    <property type="term" value="P:DNA repair"/>
    <property type="evidence" value="ECO:0007669"/>
    <property type="project" value="UniProtKB-KW"/>
</dbReference>
<dbReference type="OrthoDB" id="306218at2759"/>
<keyword evidence="4 18" id="KW-0235">DNA replication</keyword>
<evidence type="ECO:0000256" key="17">
    <source>
        <dbReference type="ARBA" id="ARBA00047995"/>
    </source>
</evidence>
<evidence type="ECO:0000256" key="9">
    <source>
        <dbReference type="ARBA" id="ARBA00022806"/>
    </source>
</evidence>
<dbReference type="GO" id="GO:0046872">
    <property type="term" value="F:metal ion binding"/>
    <property type="evidence" value="ECO:0007669"/>
    <property type="project" value="UniProtKB-UniRule"/>
</dbReference>
<comment type="similarity">
    <text evidence="2 18">Belongs to the DNA2/NAM7 helicase family.</text>
</comment>
<keyword evidence="5 18" id="KW-0479">Metal-binding</keyword>
<dbReference type="GO" id="GO:0051539">
    <property type="term" value="F:4 iron, 4 sulfur cluster binding"/>
    <property type="evidence" value="ECO:0007669"/>
    <property type="project" value="UniProtKB-UniRule"/>
</dbReference>
<dbReference type="GO" id="GO:0016887">
    <property type="term" value="F:ATP hydrolysis activity"/>
    <property type="evidence" value="ECO:0007669"/>
    <property type="project" value="RHEA"/>
</dbReference>
<dbReference type="GO" id="GO:0005737">
    <property type="term" value="C:cytoplasm"/>
    <property type="evidence" value="ECO:0007669"/>
    <property type="project" value="TreeGrafter"/>
</dbReference>
<dbReference type="PANTHER" id="PTHR10887">
    <property type="entry name" value="DNA2/NAM7 HELICASE FAMILY"/>
    <property type="match status" value="1"/>
</dbReference>
<accession>A0A1Z5K787</accession>
<keyword evidence="11 18" id="KW-0408">Iron</keyword>
<dbReference type="Pfam" id="PF13087">
    <property type="entry name" value="AAA_12"/>
    <property type="match status" value="1"/>
</dbReference>
<keyword evidence="3 18" id="KW-0004">4Fe-4S</keyword>
<comment type="catalytic activity">
    <reaction evidence="17 18">
        <text>ATP + H2O = ADP + phosphate + H(+)</text>
        <dbReference type="Rhea" id="RHEA:13065"/>
        <dbReference type="ChEBI" id="CHEBI:15377"/>
        <dbReference type="ChEBI" id="CHEBI:15378"/>
        <dbReference type="ChEBI" id="CHEBI:30616"/>
        <dbReference type="ChEBI" id="CHEBI:43474"/>
        <dbReference type="ChEBI" id="CHEBI:456216"/>
        <dbReference type="EC" id="3.6.4.12"/>
    </reaction>
</comment>
<feature type="domain" description="DNA replication factor Dna2 N-terminal" evidence="20">
    <location>
        <begin position="415"/>
        <end position="622"/>
    </location>
</feature>
<dbReference type="GO" id="GO:0003677">
    <property type="term" value="F:DNA binding"/>
    <property type="evidence" value="ECO:0007669"/>
    <property type="project" value="UniProtKB-UniRule"/>
</dbReference>
<evidence type="ECO:0000313" key="23">
    <source>
        <dbReference type="EMBL" id="GAX22022.1"/>
    </source>
</evidence>
<dbReference type="SUPFAM" id="SSF52540">
    <property type="entry name" value="P-loop containing nucleoside triphosphate hydrolases"/>
    <property type="match status" value="1"/>
</dbReference>
<feature type="region of interest" description="Disordered" evidence="19">
    <location>
        <begin position="261"/>
        <end position="303"/>
    </location>
</feature>
<evidence type="ECO:0000256" key="19">
    <source>
        <dbReference type="SAM" id="MobiDB-lite"/>
    </source>
</evidence>